<protein>
    <recommendedName>
        <fullName evidence="3">Chemotaxis protein</fullName>
    </recommendedName>
</protein>
<dbReference type="GeneID" id="94376014"/>
<accession>A0ABX8TEF3</accession>
<reference evidence="1 2" key="1">
    <citation type="submission" date="2021-07" db="EMBL/GenBank/DDBJ databases">
        <title>Isolation and characterization of bacteria from a gold mining with a capacity of golden bioaccumulation.</title>
        <authorList>
            <person name="Yang X.J."/>
        </authorList>
    </citation>
    <scope>NUCLEOTIDE SEQUENCE [LARGE SCALE GENOMIC DNA]</scope>
    <source>
        <strain evidence="1 2">Au29</strain>
    </source>
</reference>
<proteinExistence type="predicted"/>
<dbReference type="RefSeq" id="WP_219354951.1">
    <property type="nucleotide sequence ID" value="NZ_CP080034.1"/>
</dbReference>
<name>A0ABX8TEF3_9CAUL</name>
<sequence length="113" mass="11589">MGLPADHAALLRAVAEALLQARGRIDGVEAMVSDLIRQTAPEDRSAALTQAQSLDVLAQEIEALSGVLQRLGQGEAPDQALLAVPLANLSVRLGAGVGLNPASAPASDDVELF</sequence>
<evidence type="ECO:0008006" key="3">
    <source>
        <dbReference type="Google" id="ProtNLM"/>
    </source>
</evidence>
<gene>
    <name evidence="1" type="ORF">KWG56_12090</name>
</gene>
<dbReference type="EMBL" id="CP080034">
    <property type="protein sequence ID" value="QYC09342.1"/>
    <property type="molecule type" value="Genomic_DNA"/>
</dbReference>
<organism evidence="1 2">
    <name type="scientific">Brevundimonas nasdae</name>
    <dbReference type="NCBI Taxonomy" id="172043"/>
    <lineage>
        <taxon>Bacteria</taxon>
        <taxon>Pseudomonadati</taxon>
        <taxon>Pseudomonadota</taxon>
        <taxon>Alphaproteobacteria</taxon>
        <taxon>Caulobacterales</taxon>
        <taxon>Caulobacteraceae</taxon>
        <taxon>Brevundimonas</taxon>
    </lineage>
</organism>
<evidence type="ECO:0000313" key="2">
    <source>
        <dbReference type="Proteomes" id="UP000824334"/>
    </source>
</evidence>
<keyword evidence="2" id="KW-1185">Reference proteome</keyword>
<dbReference type="Proteomes" id="UP000824334">
    <property type="component" value="Chromosome"/>
</dbReference>
<evidence type="ECO:0000313" key="1">
    <source>
        <dbReference type="EMBL" id="QYC09342.1"/>
    </source>
</evidence>